<keyword evidence="5 8" id="KW-1133">Transmembrane helix</keyword>
<evidence type="ECO:0000256" key="2">
    <source>
        <dbReference type="ARBA" id="ARBA00022475"/>
    </source>
</evidence>
<proteinExistence type="inferred from homology"/>
<name>A0ABV9Q1F8_9BACL</name>
<dbReference type="PANTHER" id="PTHR34390:SF1">
    <property type="entry name" value="SUCCINATE TRANSPORTER SUBUNIT YJJB-RELATED"/>
    <property type="match status" value="1"/>
</dbReference>
<dbReference type="RefSeq" id="WP_380025485.1">
    <property type="nucleotide sequence ID" value="NZ_JBHSHC010000072.1"/>
</dbReference>
<gene>
    <name evidence="10" type="ORF">ACFO8Q_09335</name>
</gene>
<evidence type="ECO:0000256" key="1">
    <source>
        <dbReference type="ARBA" id="ARBA00004651"/>
    </source>
</evidence>
<evidence type="ECO:0000313" key="11">
    <source>
        <dbReference type="Proteomes" id="UP001596002"/>
    </source>
</evidence>
<evidence type="ECO:0000256" key="4">
    <source>
        <dbReference type="ARBA" id="ARBA00022692"/>
    </source>
</evidence>
<dbReference type="InterPro" id="IPR024528">
    <property type="entry name" value="ThrE_2"/>
</dbReference>
<evidence type="ECO:0000259" key="9">
    <source>
        <dbReference type="Pfam" id="PF12821"/>
    </source>
</evidence>
<keyword evidence="11" id="KW-1185">Reference proteome</keyword>
<dbReference type="EMBL" id="JBHSHC010000072">
    <property type="protein sequence ID" value="MFC4767563.1"/>
    <property type="molecule type" value="Genomic_DNA"/>
</dbReference>
<comment type="similarity">
    <text evidence="7">Belongs to the ThrE exporter (TC 2.A.79) family.</text>
</comment>
<evidence type="ECO:0000313" key="10">
    <source>
        <dbReference type="EMBL" id="MFC4767563.1"/>
    </source>
</evidence>
<keyword evidence="3" id="KW-0997">Cell inner membrane</keyword>
<keyword evidence="2" id="KW-1003">Cell membrane</keyword>
<dbReference type="Proteomes" id="UP001596002">
    <property type="component" value="Unassembled WGS sequence"/>
</dbReference>
<dbReference type="Pfam" id="PF12821">
    <property type="entry name" value="ThrE_2"/>
    <property type="match status" value="1"/>
</dbReference>
<protein>
    <submittedName>
        <fullName evidence="10">Threonine/serine exporter family protein</fullName>
    </submittedName>
</protein>
<evidence type="ECO:0000256" key="3">
    <source>
        <dbReference type="ARBA" id="ARBA00022519"/>
    </source>
</evidence>
<dbReference type="InterPro" id="IPR050539">
    <property type="entry name" value="ThrE_Dicarb/AminoAcid_Exp"/>
</dbReference>
<keyword evidence="6 8" id="KW-0472">Membrane</keyword>
<feature type="domain" description="Threonine/Serine exporter ThrE" evidence="9">
    <location>
        <begin position="5"/>
        <end position="128"/>
    </location>
</feature>
<comment type="caution">
    <text evidence="10">The sequence shown here is derived from an EMBL/GenBank/DDBJ whole genome shotgun (WGS) entry which is preliminary data.</text>
</comment>
<feature type="transmembrane region" description="Helical" evidence="8">
    <location>
        <begin position="49"/>
        <end position="68"/>
    </location>
</feature>
<feature type="transmembrane region" description="Helical" evidence="8">
    <location>
        <begin position="113"/>
        <end position="132"/>
    </location>
</feature>
<evidence type="ECO:0000256" key="5">
    <source>
        <dbReference type="ARBA" id="ARBA00022989"/>
    </source>
</evidence>
<reference evidence="11" key="1">
    <citation type="journal article" date="2019" name="Int. J. Syst. Evol. Microbiol.">
        <title>The Global Catalogue of Microorganisms (GCM) 10K type strain sequencing project: providing services to taxonomists for standard genome sequencing and annotation.</title>
        <authorList>
            <consortium name="The Broad Institute Genomics Platform"/>
            <consortium name="The Broad Institute Genome Sequencing Center for Infectious Disease"/>
            <person name="Wu L."/>
            <person name="Ma J."/>
        </authorList>
    </citation>
    <scope>NUCLEOTIDE SEQUENCE [LARGE SCALE GENOMIC DNA]</scope>
    <source>
        <strain evidence="11">WYCCWR 12678</strain>
    </source>
</reference>
<dbReference type="PANTHER" id="PTHR34390">
    <property type="entry name" value="UPF0442 PROTEIN YJJB-RELATED"/>
    <property type="match status" value="1"/>
</dbReference>
<organism evidence="10 11">
    <name type="scientific">Effusibacillus consociatus</name>
    <dbReference type="NCBI Taxonomy" id="1117041"/>
    <lineage>
        <taxon>Bacteria</taxon>
        <taxon>Bacillati</taxon>
        <taxon>Bacillota</taxon>
        <taxon>Bacilli</taxon>
        <taxon>Bacillales</taxon>
        <taxon>Alicyclobacillaceae</taxon>
        <taxon>Effusibacillus</taxon>
    </lineage>
</organism>
<comment type="subcellular location">
    <subcellularLocation>
        <location evidence="1">Cell membrane</location>
        <topology evidence="1">Multi-pass membrane protein</topology>
    </subcellularLocation>
</comment>
<evidence type="ECO:0000256" key="7">
    <source>
        <dbReference type="ARBA" id="ARBA00034125"/>
    </source>
</evidence>
<sequence>MIRLLMGFLATVAFAVIYNVPKRALLPAGLVGAGALLIRDGAEALHMSPVAGVFAGAFFVSVASEVLARMQKLPGTVFIVSGILMLVPGMSALNTMRAFVAEDYITGIANATQTFLMAGGVAAGLVLAGALVRMDRRKQRVGQSETDD</sequence>
<evidence type="ECO:0000256" key="8">
    <source>
        <dbReference type="SAM" id="Phobius"/>
    </source>
</evidence>
<evidence type="ECO:0000256" key="6">
    <source>
        <dbReference type="ARBA" id="ARBA00023136"/>
    </source>
</evidence>
<feature type="transmembrane region" description="Helical" evidence="8">
    <location>
        <begin position="75"/>
        <end position="93"/>
    </location>
</feature>
<keyword evidence="4 8" id="KW-0812">Transmembrane</keyword>
<accession>A0ABV9Q1F8</accession>